<name>A0A0R1NV62_9LACO</name>
<reference evidence="2 3" key="1">
    <citation type="journal article" date="2015" name="Genome Announc.">
        <title>Expanding the biotechnology potential of lactobacilli through comparative genomics of 213 strains and associated genera.</title>
        <authorList>
            <person name="Sun Z."/>
            <person name="Harris H.M."/>
            <person name="McCann A."/>
            <person name="Guo C."/>
            <person name="Argimon S."/>
            <person name="Zhang W."/>
            <person name="Yang X."/>
            <person name="Jeffery I.B."/>
            <person name="Cooney J.C."/>
            <person name="Kagawa T.F."/>
            <person name="Liu W."/>
            <person name="Song Y."/>
            <person name="Salvetti E."/>
            <person name="Wrobel A."/>
            <person name="Rasinkangas P."/>
            <person name="Parkhill J."/>
            <person name="Rea M.C."/>
            <person name="O'Sullivan O."/>
            <person name="Ritari J."/>
            <person name="Douillard F.P."/>
            <person name="Paul Ross R."/>
            <person name="Yang R."/>
            <person name="Briner A.E."/>
            <person name="Felis G.E."/>
            <person name="de Vos W.M."/>
            <person name="Barrangou R."/>
            <person name="Klaenhammer T.R."/>
            <person name="Caufield P.W."/>
            <person name="Cui Y."/>
            <person name="Zhang H."/>
            <person name="O'Toole P.W."/>
        </authorList>
    </citation>
    <scope>NUCLEOTIDE SEQUENCE [LARGE SCALE GENOMIC DNA]</scope>
    <source>
        <strain evidence="2 3">DSM 10532</strain>
    </source>
</reference>
<sequence>MFELVLFLNKWRIFMARRKRKKQGTVLSSVIVLIAIAWGLFTKAGGDPSGSQFLKDFTGNHDEQHVTNTIGDASKANKAYGGLSDVDYKKLANLNFKSGDKAFTVVNHNRSTLVKNSWKVNRVIYSNLDSLNRTSRPNTAFLEKRNVANDSLRVRQFVEPTGWHYNRRNGTQIYNRGHLIAYSVSAGIDQDGNYNPRNQSGDQNNPKNLFTQSAFSNQKIQTIFEAKVRKALRQNKRVIYQATAIFRGNELMARGVNLQAVSTDGSLNFNVYLYNVQPGYEFNYNNGRAKVNQQIQVNE</sequence>
<dbReference type="eggNOG" id="COG2169">
    <property type="taxonomic scope" value="Bacteria"/>
</dbReference>
<protein>
    <submittedName>
        <fullName evidence="2">DNA-entry nuclease</fullName>
    </submittedName>
</protein>
<dbReference type="STRING" id="1423748.FC37_GL000713"/>
<organism evidence="2 3">
    <name type="scientific">Lactobacillus gallinarum DSM 10532 = JCM 2011</name>
    <dbReference type="NCBI Taxonomy" id="1423748"/>
    <lineage>
        <taxon>Bacteria</taxon>
        <taxon>Bacillati</taxon>
        <taxon>Bacillota</taxon>
        <taxon>Bacilli</taxon>
        <taxon>Lactobacillales</taxon>
        <taxon>Lactobacillaceae</taxon>
        <taxon>Lactobacillus</taxon>
    </lineage>
</organism>
<dbReference type="AlphaFoldDB" id="A0A0R1NV62"/>
<feature type="domain" description="DNA/RNA non-specific endonuclease/pyrophosphatase/phosphodiesterase" evidence="1">
    <location>
        <begin position="117"/>
        <end position="291"/>
    </location>
</feature>
<dbReference type="InterPro" id="IPR001604">
    <property type="entry name" value="Endo_G_ENPP1-like_dom"/>
</dbReference>
<evidence type="ECO:0000313" key="2">
    <source>
        <dbReference type="EMBL" id="KRL23985.1"/>
    </source>
</evidence>
<gene>
    <name evidence="2" type="ORF">FC37_GL000713</name>
</gene>
<accession>A0A0R1NV62</accession>
<dbReference type="Proteomes" id="UP000051311">
    <property type="component" value="Unassembled WGS sequence"/>
</dbReference>
<dbReference type="InterPro" id="IPR044929">
    <property type="entry name" value="DNA/RNA_non-sp_Endonuclease_sf"/>
</dbReference>
<proteinExistence type="predicted"/>
<comment type="caution">
    <text evidence="2">The sequence shown here is derived from an EMBL/GenBank/DDBJ whole genome shotgun (WGS) entry which is preliminary data.</text>
</comment>
<evidence type="ECO:0000313" key="3">
    <source>
        <dbReference type="Proteomes" id="UP000051311"/>
    </source>
</evidence>
<dbReference type="PATRIC" id="fig|1423748.3.peg.751"/>
<dbReference type="InterPro" id="IPR044927">
    <property type="entry name" value="Endonuclea_NS_2"/>
</dbReference>
<dbReference type="EMBL" id="AZEL01000016">
    <property type="protein sequence ID" value="KRL23985.1"/>
    <property type="molecule type" value="Genomic_DNA"/>
</dbReference>
<dbReference type="GO" id="GO:0003676">
    <property type="term" value="F:nucleic acid binding"/>
    <property type="evidence" value="ECO:0007669"/>
    <property type="project" value="InterPro"/>
</dbReference>
<dbReference type="Gene3D" id="3.40.570.10">
    <property type="entry name" value="Extracellular Endonuclease, subunit A"/>
    <property type="match status" value="1"/>
</dbReference>
<dbReference type="GO" id="GO:0046872">
    <property type="term" value="F:metal ion binding"/>
    <property type="evidence" value="ECO:0007669"/>
    <property type="project" value="InterPro"/>
</dbReference>
<dbReference type="Pfam" id="PF13930">
    <property type="entry name" value="Endonuclea_NS_2"/>
    <property type="match status" value="1"/>
</dbReference>
<dbReference type="GO" id="GO:0016787">
    <property type="term" value="F:hydrolase activity"/>
    <property type="evidence" value="ECO:0007669"/>
    <property type="project" value="InterPro"/>
</dbReference>
<evidence type="ECO:0000259" key="1">
    <source>
        <dbReference type="SMART" id="SM00892"/>
    </source>
</evidence>
<dbReference type="SMART" id="SM00892">
    <property type="entry name" value="Endonuclease_NS"/>
    <property type="match status" value="1"/>
</dbReference>